<reference evidence="2" key="1">
    <citation type="submission" date="2018-02" db="EMBL/GenBank/DDBJ databases">
        <title>Rhizophora mucronata_Transcriptome.</title>
        <authorList>
            <person name="Meera S.P."/>
            <person name="Sreeshan A."/>
            <person name="Augustine A."/>
        </authorList>
    </citation>
    <scope>NUCLEOTIDE SEQUENCE</scope>
    <source>
        <tissue evidence="2">Leaf</tissue>
    </source>
</reference>
<name>A0A2P2K5Q8_RHIMU</name>
<evidence type="ECO:0000313" key="2">
    <source>
        <dbReference type="EMBL" id="MBX01054.1"/>
    </source>
</evidence>
<proteinExistence type="predicted"/>
<feature type="region of interest" description="Disordered" evidence="1">
    <location>
        <begin position="218"/>
        <end position="291"/>
    </location>
</feature>
<sequence>MRTWIELYFLQFYTDPISGNVFCSKKDALCYLETGEFGSQAFKCKDKSNDNMKLEDDETCSPAVAEKLKSAVNETSSVATSDHSSKLSGNVEDKQILNPASTGECMPLSDQASGGSGIALSSSEFPMGRVSIQVEATSDCTKSIRFVAPAVSGLPDKHLVDGRISKNETKRPELSGSKKKKDFDLPRRASKRLAGIPLDPVPELEACNRARRAQSNKAMTSAVAVKESNEAVASTSEGSSSDNPISVVLPDSNKGNQPITNVATTDEQALERETDSEGYKKHETANFSPLMDLATEQSAVKSETASTSDQKLGLPLDLPFGELWQDPCIAFAIKTLTGISFDDNSDSMKVSQGSNNSEFGAFGNSEEHAQIEDTGNGGELNQGCRVVLPLGNLTIPEEPTVEDKRTQKSDKQPDIPFNFPSMDSWSDPSIEFAIKTLTDAIPLDYNMIFQDHQQASSSQSQERGGSTFAKCG</sequence>
<feature type="compositionally biased region" description="Basic and acidic residues" evidence="1">
    <location>
        <begin position="162"/>
        <end position="173"/>
    </location>
</feature>
<protein>
    <submittedName>
        <fullName evidence="2">Uncharacterized protein MANES_14G027100</fullName>
    </submittedName>
</protein>
<feature type="compositionally biased region" description="Polar residues" evidence="1">
    <location>
        <begin position="253"/>
        <end position="267"/>
    </location>
</feature>
<feature type="compositionally biased region" description="Polar residues" evidence="1">
    <location>
        <begin position="231"/>
        <end position="244"/>
    </location>
</feature>
<feature type="compositionally biased region" description="Basic and acidic residues" evidence="1">
    <location>
        <begin position="401"/>
        <end position="413"/>
    </location>
</feature>
<feature type="region of interest" description="Disordered" evidence="1">
    <location>
        <begin position="162"/>
        <end position="191"/>
    </location>
</feature>
<feature type="region of interest" description="Disordered" evidence="1">
    <location>
        <begin position="396"/>
        <end position="422"/>
    </location>
</feature>
<accession>A0A2P2K5Q8</accession>
<dbReference type="EMBL" id="GGEC01020570">
    <property type="protein sequence ID" value="MBX01054.1"/>
    <property type="molecule type" value="Transcribed_RNA"/>
</dbReference>
<feature type="compositionally biased region" description="Basic and acidic residues" evidence="1">
    <location>
        <begin position="269"/>
        <end position="284"/>
    </location>
</feature>
<dbReference type="PANTHER" id="PTHR34067">
    <property type="entry name" value="OS04G0193200 PROTEIN"/>
    <property type="match status" value="1"/>
</dbReference>
<dbReference type="AlphaFoldDB" id="A0A2P2K5Q8"/>
<dbReference type="InterPro" id="IPR038945">
    <property type="entry name" value="MBD13-like"/>
</dbReference>
<evidence type="ECO:0000256" key="1">
    <source>
        <dbReference type="SAM" id="MobiDB-lite"/>
    </source>
</evidence>
<dbReference type="PANTHER" id="PTHR34067:SF24">
    <property type="entry name" value="METHYL-CPG-BINDING DOMAIN-CONTAINING PROTEIN 13"/>
    <property type="match status" value="1"/>
</dbReference>
<organism evidence="2">
    <name type="scientific">Rhizophora mucronata</name>
    <name type="common">Asiatic mangrove</name>
    <dbReference type="NCBI Taxonomy" id="61149"/>
    <lineage>
        <taxon>Eukaryota</taxon>
        <taxon>Viridiplantae</taxon>
        <taxon>Streptophyta</taxon>
        <taxon>Embryophyta</taxon>
        <taxon>Tracheophyta</taxon>
        <taxon>Spermatophyta</taxon>
        <taxon>Magnoliopsida</taxon>
        <taxon>eudicotyledons</taxon>
        <taxon>Gunneridae</taxon>
        <taxon>Pentapetalae</taxon>
        <taxon>rosids</taxon>
        <taxon>fabids</taxon>
        <taxon>Malpighiales</taxon>
        <taxon>Rhizophoraceae</taxon>
        <taxon>Rhizophora</taxon>
    </lineage>
</organism>